<accession>A0A919ASL4</accession>
<dbReference type="GO" id="GO:1990281">
    <property type="term" value="C:efflux pump complex"/>
    <property type="evidence" value="ECO:0007669"/>
    <property type="project" value="TreeGrafter"/>
</dbReference>
<organism evidence="3 4">
    <name type="scientific">Kordiimonas sediminis</name>
    <dbReference type="NCBI Taxonomy" id="1735581"/>
    <lineage>
        <taxon>Bacteria</taxon>
        <taxon>Pseudomonadati</taxon>
        <taxon>Pseudomonadota</taxon>
        <taxon>Alphaproteobacteria</taxon>
        <taxon>Kordiimonadales</taxon>
        <taxon>Kordiimonadaceae</taxon>
        <taxon>Kordiimonas</taxon>
    </lineage>
</organism>
<reference evidence="3" key="1">
    <citation type="journal article" date="2014" name="Int. J. Syst. Evol. Microbiol.">
        <title>Complete genome sequence of Corynebacterium casei LMG S-19264T (=DSM 44701T), isolated from a smear-ripened cheese.</title>
        <authorList>
            <consortium name="US DOE Joint Genome Institute (JGI-PGF)"/>
            <person name="Walter F."/>
            <person name="Albersmeier A."/>
            <person name="Kalinowski J."/>
            <person name="Ruckert C."/>
        </authorList>
    </citation>
    <scope>NUCLEOTIDE SEQUENCE</scope>
    <source>
        <strain evidence="3">KCTC 42590</strain>
    </source>
</reference>
<dbReference type="PANTHER" id="PTHR30469">
    <property type="entry name" value="MULTIDRUG RESISTANCE PROTEIN MDTA"/>
    <property type="match status" value="1"/>
</dbReference>
<sequence length="372" mass="40592">MQISRKHLIGGAITLCLGILITVRLGASPQTEETAPKPLPVKTVTAHLQDTYQVRRSFTGRAIARRESHLSFELGGTLKSVAVDFGSTVQKGDVLASLDTSRLEAQLNQMLAEQEEIAATLRLAERTLSRTQETFKRGHTSAQRLDEAEANMISLQAQERRLAAAVNAVRIDLGKHTLTAPYDGVITSRTADEGSVLAAGTPLLQIVEASVIEAHIGMPADFASASALADQVKLYTASRQQITDFKIKSVVPTLSGQTRTMLVTFELPAGAAKHGELIHAVIDDTLQSTGAWLPLRAVSSDVRGLWRVYKVFEDEKGHYVRFENIQIIYTDKERVFVTGTISDGDIIISNGMDRLAPRQRVRIVSSDPSPQD</sequence>
<proteinExistence type="inferred from homology"/>
<dbReference type="Pfam" id="PF25973">
    <property type="entry name" value="BSH_CzcB"/>
    <property type="match status" value="1"/>
</dbReference>
<reference evidence="3" key="2">
    <citation type="submission" date="2020-09" db="EMBL/GenBank/DDBJ databases">
        <authorList>
            <person name="Sun Q."/>
            <person name="Kim S."/>
        </authorList>
    </citation>
    <scope>NUCLEOTIDE SEQUENCE</scope>
    <source>
        <strain evidence="3">KCTC 42590</strain>
    </source>
</reference>
<dbReference type="InterPro" id="IPR058647">
    <property type="entry name" value="BSH_CzcB-like"/>
</dbReference>
<dbReference type="InterPro" id="IPR006143">
    <property type="entry name" value="RND_pump_MFP"/>
</dbReference>
<dbReference type="Proteomes" id="UP000630923">
    <property type="component" value="Unassembled WGS sequence"/>
</dbReference>
<gene>
    <name evidence="3" type="ORF">GCM10017044_16810</name>
</gene>
<dbReference type="EMBL" id="BNCI01000002">
    <property type="protein sequence ID" value="GHF23037.1"/>
    <property type="molecule type" value="Genomic_DNA"/>
</dbReference>
<name>A0A919ASL4_9PROT</name>
<comment type="caution">
    <text evidence="3">The sequence shown here is derived from an EMBL/GenBank/DDBJ whole genome shotgun (WGS) entry which is preliminary data.</text>
</comment>
<dbReference type="Gene3D" id="2.40.50.100">
    <property type="match status" value="1"/>
</dbReference>
<keyword evidence="4" id="KW-1185">Reference proteome</keyword>
<dbReference type="PANTHER" id="PTHR30469:SF11">
    <property type="entry name" value="BLL4320 PROTEIN"/>
    <property type="match status" value="1"/>
</dbReference>
<comment type="similarity">
    <text evidence="1">Belongs to the membrane fusion protein (MFP) (TC 8.A.1) family.</text>
</comment>
<feature type="domain" description="CzcB-like barrel-sandwich hybrid" evidence="2">
    <location>
        <begin position="68"/>
        <end position="206"/>
    </location>
</feature>
<evidence type="ECO:0000259" key="2">
    <source>
        <dbReference type="Pfam" id="PF25973"/>
    </source>
</evidence>
<evidence type="ECO:0000313" key="4">
    <source>
        <dbReference type="Proteomes" id="UP000630923"/>
    </source>
</evidence>
<protein>
    <submittedName>
        <fullName evidence="3">Multidrug transporter</fullName>
    </submittedName>
</protein>
<dbReference type="Gene3D" id="2.40.420.20">
    <property type="match status" value="1"/>
</dbReference>
<dbReference type="RefSeq" id="WP_191251920.1">
    <property type="nucleotide sequence ID" value="NZ_BNCI01000002.1"/>
</dbReference>
<dbReference type="AlphaFoldDB" id="A0A919ASL4"/>
<evidence type="ECO:0000313" key="3">
    <source>
        <dbReference type="EMBL" id="GHF23037.1"/>
    </source>
</evidence>
<dbReference type="GO" id="GO:0015562">
    <property type="term" value="F:efflux transmembrane transporter activity"/>
    <property type="evidence" value="ECO:0007669"/>
    <property type="project" value="TreeGrafter"/>
</dbReference>
<evidence type="ECO:0000256" key="1">
    <source>
        <dbReference type="ARBA" id="ARBA00009477"/>
    </source>
</evidence>
<dbReference type="Gene3D" id="2.40.30.170">
    <property type="match status" value="1"/>
</dbReference>
<dbReference type="SUPFAM" id="SSF111369">
    <property type="entry name" value="HlyD-like secretion proteins"/>
    <property type="match status" value="1"/>
</dbReference>
<dbReference type="Gene3D" id="1.10.287.470">
    <property type="entry name" value="Helix hairpin bin"/>
    <property type="match status" value="1"/>
</dbReference>
<dbReference type="NCBIfam" id="TIGR01730">
    <property type="entry name" value="RND_mfp"/>
    <property type="match status" value="1"/>
</dbReference>